<dbReference type="RefSeq" id="WP_089337766.1">
    <property type="nucleotide sequence ID" value="NZ_FZNO01000020.1"/>
</dbReference>
<dbReference type="AlphaFoldDB" id="A0A238YHW7"/>
<protein>
    <recommendedName>
        <fullName evidence="4">DUF3040 domain-containing protein</fullName>
    </recommendedName>
</protein>
<feature type="transmembrane region" description="Helical" evidence="1">
    <location>
        <begin position="63"/>
        <end position="84"/>
    </location>
</feature>
<evidence type="ECO:0000313" key="3">
    <source>
        <dbReference type="Proteomes" id="UP000198403"/>
    </source>
</evidence>
<proteinExistence type="predicted"/>
<dbReference type="Pfam" id="PF11239">
    <property type="entry name" value="DUF3040"/>
    <property type="match status" value="1"/>
</dbReference>
<keyword evidence="1" id="KW-1133">Transmembrane helix</keyword>
<feature type="transmembrane region" description="Helical" evidence="1">
    <location>
        <begin position="40"/>
        <end position="57"/>
    </location>
</feature>
<keyword evidence="1" id="KW-0812">Transmembrane</keyword>
<organism evidence="2 3">
    <name type="scientific">Blastococcus mobilis</name>
    <dbReference type="NCBI Taxonomy" id="1938746"/>
    <lineage>
        <taxon>Bacteria</taxon>
        <taxon>Bacillati</taxon>
        <taxon>Actinomycetota</taxon>
        <taxon>Actinomycetes</taxon>
        <taxon>Geodermatophilales</taxon>
        <taxon>Geodermatophilaceae</taxon>
        <taxon>Blastococcus</taxon>
    </lineage>
</organism>
<accession>A0A238YHW7</accession>
<gene>
    <name evidence="2" type="ORF">SAMN06272737_12057</name>
</gene>
<dbReference type="InterPro" id="IPR021401">
    <property type="entry name" value="DUF3040"/>
</dbReference>
<evidence type="ECO:0000256" key="1">
    <source>
        <dbReference type="SAM" id="Phobius"/>
    </source>
</evidence>
<name>A0A238YHW7_9ACTN</name>
<keyword evidence="3" id="KW-1185">Reference proteome</keyword>
<dbReference type="EMBL" id="FZNO01000020">
    <property type="protein sequence ID" value="SNR70856.1"/>
    <property type="molecule type" value="Genomic_DNA"/>
</dbReference>
<sequence>MDDDPVLRSLGEDLARDDPRLAALLEGVDAAPRRSGAPRVLVLVLLTSTLVTVALLVSPTVALGATAMLLATLSPLAVCWLCTVGDRPAR</sequence>
<evidence type="ECO:0008006" key="4">
    <source>
        <dbReference type="Google" id="ProtNLM"/>
    </source>
</evidence>
<dbReference type="Proteomes" id="UP000198403">
    <property type="component" value="Unassembled WGS sequence"/>
</dbReference>
<keyword evidence="1" id="KW-0472">Membrane</keyword>
<reference evidence="2 3" key="1">
    <citation type="submission" date="2017-06" db="EMBL/GenBank/DDBJ databases">
        <authorList>
            <person name="Kim H.J."/>
            <person name="Triplett B.A."/>
        </authorList>
    </citation>
    <scope>NUCLEOTIDE SEQUENCE [LARGE SCALE GENOMIC DNA]</scope>
    <source>
        <strain evidence="2 3">DSM 44272</strain>
    </source>
</reference>
<evidence type="ECO:0000313" key="2">
    <source>
        <dbReference type="EMBL" id="SNR70856.1"/>
    </source>
</evidence>